<protein>
    <submittedName>
        <fullName evidence="2">Uncharacterized protein</fullName>
    </submittedName>
</protein>
<dbReference type="Proteomes" id="UP001141806">
    <property type="component" value="Unassembled WGS sequence"/>
</dbReference>
<name>A0A9Q0JT93_9MAGN</name>
<keyword evidence="3" id="KW-1185">Reference proteome</keyword>
<organism evidence="2 3">
    <name type="scientific">Protea cynaroides</name>
    <dbReference type="NCBI Taxonomy" id="273540"/>
    <lineage>
        <taxon>Eukaryota</taxon>
        <taxon>Viridiplantae</taxon>
        <taxon>Streptophyta</taxon>
        <taxon>Embryophyta</taxon>
        <taxon>Tracheophyta</taxon>
        <taxon>Spermatophyta</taxon>
        <taxon>Magnoliopsida</taxon>
        <taxon>Proteales</taxon>
        <taxon>Proteaceae</taxon>
        <taxon>Protea</taxon>
    </lineage>
</organism>
<feature type="compositionally biased region" description="Acidic residues" evidence="1">
    <location>
        <begin position="86"/>
        <end position="117"/>
    </location>
</feature>
<sequence length="164" mass="17396">MSLKGEVVENGKDSSIINWDTVTQMQLANVVMEDPILEARARPPRTAQPSRRAQAVATATGAGTRSGEGTSRGIRRVTIAPWSSSNEEEYEDYGDYNEEGEGDDDDGGSEGNEGGDDDDHRDVDTAVPTREAPPSAGVAPASTHTREVPPAACTFRPPIATPSL</sequence>
<evidence type="ECO:0000256" key="1">
    <source>
        <dbReference type="SAM" id="MobiDB-lite"/>
    </source>
</evidence>
<dbReference type="EMBL" id="JAMYWD010000012">
    <property type="protein sequence ID" value="KAJ4952009.1"/>
    <property type="molecule type" value="Genomic_DNA"/>
</dbReference>
<evidence type="ECO:0000313" key="3">
    <source>
        <dbReference type="Proteomes" id="UP001141806"/>
    </source>
</evidence>
<evidence type="ECO:0000313" key="2">
    <source>
        <dbReference type="EMBL" id="KAJ4952009.1"/>
    </source>
</evidence>
<proteinExistence type="predicted"/>
<comment type="caution">
    <text evidence="2">The sequence shown here is derived from an EMBL/GenBank/DDBJ whole genome shotgun (WGS) entry which is preliminary data.</text>
</comment>
<feature type="region of interest" description="Disordered" evidence="1">
    <location>
        <begin position="40"/>
        <end position="164"/>
    </location>
</feature>
<gene>
    <name evidence="2" type="ORF">NE237_028841</name>
</gene>
<feature type="compositionally biased region" description="Low complexity" evidence="1">
    <location>
        <begin position="51"/>
        <end position="72"/>
    </location>
</feature>
<dbReference type="AlphaFoldDB" id="A0A9Q0JT93"/>
<accession>A0A9Q0JT93</accession>
<reference evidence="2" key="1">
    <citation type="journal article" date="2023" name="Plant J.">
        <title>The genome of the king protea, Protea cynaroides.</title>
        <authorList>
            <person name="Chang J."/>
            <person name="Duong T.A."/>
            <person name="Schoeman C."/>
            <person name="Ma X."/>
            <person name="Roodt D."/>
            <person name="Barker N."/>
            <person name="Li Z."/>
            <person name="Van de Peer Y."/>
            <person name="Mizrachi E."/>
        </authorList>
    </citation>
    <scope>NUCLEOTIDE SEQUENCE</scope>
    <source>
        <tissue evidence="2">Young leaves</tissue>
    </source>
</reference>